<accession>A0A1I7YBZ5</accession>
<reference evidence="2" key="1">
    <citation type="submission" date="2016-11" db="UniProtKB">
        <authorList>
            <consortium name="WormBaseParasite"/>
        </authorList>
    </citation>
    <scope>IDENTIFICATION</scope>
</reference>
<dbReference type="WBParaSite" id="L893_g14776.t1">
    <property type="protein sequence ID" value="L893_g14776.t1"/>
    <property type="gene ID" value="L893_g14776"/>
</dbReference>
<proteinExistence type="predicted"/>
<organism evidence="1 2">
    <name type="scientific">Steinernema glaseri</name>
    <dbReference type="NCBI Taxonomy" id="37863"/>
    <lineage>
        <taxon>Eukaryota</taxon>
        <taxon>Metazoa</taxon>
        <taxon>Ecdysozoa</taxon>
        <taxon>Nematoda</taxon>
        <taxon>Chromadorea</taxon>
        <taxon>Rhabditida</taxon>
        <taxon>Tylenchina</taxon>
        <taxon>Panagrolaimomorpha</taxon>
        <taxon>Strongyloidoidea</taxon>
        <taxon>Steinernematidae</taxon>
        <taxon>Steinernema</taxon>
    </lineage>
</organism>
<keyword evidence="1" id="KW-1185">Reference proteome</keyword>
<name>A0A1I7YBZ5_9BILA</name>
<dbReference type="AlphaFoldDB" id="A0A1I7YBZ5"/>
<sequence>MCLLHTDVLIPPELLLATGAFPQSELSIFPADMTESTSQESLSSSFDAMSSAFSSSVFFDTMAPSTSTTVAEFTSSNACSVFDTTSASCSDVESTLKDSVPELSSLDKEAIEKYYIGAMTDIEAEKNVKAGDFRVYYRVPSVDEVCQTVAAPLYVVYNSSEHKLMHFPIVIEEAQDVDGVKMKYRVDCYGREANALTFGSLPALIRICRRHSYYWPKLRKVEQFPIHDL</sequence>
<dbReference type="Proteomes" id="UP000095287">
    <property type="component" value="Unplaced"/>
</dbReference>
<evidence type="ECO:0000313" key="1">
    <source>
        <dbReference type="Proteomes" id="UP000095287"/>
    </source>
</evidence>
<dbReference type="PANTHER" id="PTHR31128">
    <property type="entry name" value="PROTEIN CBR-CLEC-135-RELATED"/>
    <property type="match status" value="1"/>
</dbReference>
<protein>
    <submittedName>
        <fullName evidence="2">Tudor domain-containing protein</fullName>
    </submittedName>
</protein>
<evidence type="ECO:0000313" key="2">
    <source>
        <dbReference type="WBParaSite" id="L893_g14776.t1"/>
    </source>
</evidence>